<gene>
    <name evidence="9" type="ORF">M569_12509</name>
</gene>
<dbReference type="OrthoDB" id="1470350at2759"/>
<evidence type="ECO:0000313" key="10">
    <source>
        <dbReference type="Proteomes" id="UP000015453"/>
    </source>
</evidence>
<dbReference type="PANTHER" id="PTHR24296">
    <property type="entry name" value="CYTOCHROME P450"/>
    <property type="match status" value="1"/>
</dbReference>
<comment type="cofactor">
    <cofactor evidence="1 7">
        <name>heme</name>
        <dbReference type="ChEBI" id="CHEBI:30413"/>
    </cofactor>
</comment>
<comment type="subcellular location">
    <subcellularLocation>
        <location evidence="2">Membrane</location>
        <topology evidence="2">Single-pass membrane protein</topology>
    </subcellularLocation>
</comment>
<feature type="coiled-coil region" evidence="8">
    <location>
        <begin position="229"/>
        <end position="263"/>
    </location>
</feature>
<keyword evidence="8" id="KW-0175">Coiled coil</keyword>
<comment type="caution">
    <text evidence="9">The sequence shown here is derived from an EMBL/GenBank/DDBJ whole genome shotgun (WGS) entry which is preliminary data.</text>
</comment>
<dbReference type="PRINTS" id="PR00463">
    <property type="entry name" value="EP450I"/>
</dbReference>
<dbReference type="GO" id="GO:0016705">
    <property type="term" value="F:oxidoreductase activity, acting on paired donors, with incorporation or reduction of molecular oxygen"/>
    <property type="evidence" value="ECO:0007669"/>
    <property type="project" value="InterPro"/>
</dbReference>
<feature type="non-terminal residue" evidence="9">
    <location>
        <position position="1"/>
    </location>
</feature>
<name>S8C693_9LAMI</name>
<dbReference type="Proteomes" id="UP000015453">
    <property type="component" value="Unassembled WGS sequence"/>
</dbReference>
<keyword evidence="5" id="KW-0560">Oxidoreductase</keyword>
<keyword evidence="4 7" id="KW-0479">Metal-binding</keyword>
<evidence type="ECO:0000256" key="4">
    <source>
        <dbReference type="ARBA" id="ARBA00022723"/>
    </source>
</evidence>
<protein>
    <recommendedName>
        <fullName evidence="11">Cytochrome P450</fullName>
    </recommendedName>
</protein>
<dbReference type="PRINTS" id="PR00385">
    <property type="entry name" value="P450"/>
</dbReference>
<accession>S8C693</accession>
<sequence length="497" mass="56379">LLFIIPSLFLSSKNRDKKISSSSKIPKSYPVLGSFYDIFKNKDRFVQWTAEIVKTTPSNTFTLRRPLGHEILITADPDNVRHILKTNFHVYEKGDLFKDLLGDLLGNGIFNADGEVWKFQRQIASHEFNTKSLRKFVDTAVSAELSGRLLPLLKNAAADNTVLDFQDILQRFAFDSICKIAFGYDPECLAPSLPESAFAVAFDNAVRFSSERFNTFHPGVWKVKRALNLGESERELKSAVTQIQNLAKEIIRQKKKKKNHLDNNDVDEEDSDLLSRFLSSGHSDEQFVMDIVISFILAGRDTTSAALTWFFWLLSSHPHVETAILQEINNAKQPESGGAYDEVKEMLYIHASISEAMRLYPPVPFDSKCATADDVLPDGSIVRKDMVVAYHPYAMGRDDKIWGSDWSEFRPERWLENKSADKLTFVNRDAYTFPVFQAGPRICLGKEMAFMQMKSVIAGVVRDFKIVPVAEEGYEPEYLAFLTAKMKGGFPVRIQTR</sequence>
<dbReference type="SUPFAM" id="SSF48264">
    <property type="entry name" value="Cytochrome P450"/>
    <property type="match status" value="1"/>
</dbReference>
<evidence type="ECO:0000256" key="3">
    <source>
        <dbReference type="ARBA" id="ARBA00010617"/>
    </source>
</evidence>
<evidence type="ECO:0000313" key="9">
    <source>
        <dbReference type="EMBL" id="EPS62279.1"/>
    </source>
</evidence>
<evidence type="ECO:0000256" key="5">
    <source>
        <dbReference type="ARBA" id="ARBA00023002"/>
    </source>
</evidence>
<evidence type="ECO:0008006" key="11">
    <source>
        <dbReference type="Google" id="ProtNLM"/>
    </source>
</evidence>
<keyword evidence="10" id="KW-1185">Reference proteome</keyword>
<evidence type="ECO:0000256" key="6">
    <source>
        <dbReference type="ARBA" id="ARBA00023004"/>
    </source>
</evidence>
<dbReference type="Gene3D" id="1.10.630.10">
    <property type="entry name" value="Cytochrome P450"/>
    <property type="match status" value="1"/>
</dbReference>
<evidence type="ECO:0000256" key="8">
    <source>
        <dbReference type="SAM" id="Coils"/>
    </source>
</evidence>
<dbReference type="EMBL" id="AUSU01006254">
    <property type="protein sequence ID" value="EPS62279.1"/>
    <property type="molecule type" value="Genomic_DNA"/>
</dbReference>
<evidence type="ECO:0000256" key="7">
    <source>
        <dbReference type="PIRSR" id="PIRSR602401-1"/>
    </source>
</evidence>
<dbReference type="GO" id="GO:0020037">
    <property type="term" value="F:heme binding"/>
    <property type="evidence" value="ECO:0007669"/>
    <property type="project" value="InterPro"/>
</dbReference>
<proteinExistence type="inferred from homology"/>
<organism evidence="9 10">
    <name type="scientific">Genlisea aurea</name>
    <dbReference type="NCBI Taxonomy" id="192259"/>
    <lineage>
        <taxon>Eukaryota</taxon>
        <taxon>Viridiplantae</taxon>
        <taxon>Streptophyta</taxon>
        <taxon>Embryophyta</taxon>
        <taxon>Tracheophyta</taxon>
        <taxon>Spermatophyta</taxon>
        <taxon>Magnoliopsida</taxon>
        <taxon>eudicotyledons</taxon>
        <taxon>Gunneridae</taxon>
        <taxon>Pentapetalae</taxon>
        <taxon>asterids</taxon>
        <taxon>lamiids</taxon>
        <taxon>Lamiales</taxon>
        <taxon>Lentibulariaceae</taxon>
        <taxon>Genlisea</taxon>
    </lineage>
</organism>
<comment type="similarity">
    <text evidence="3">Belongs to the cytochrome P450 family.</text>
</comment>
<dbReference type="InterPro" id="IPR002401">
    <property type="entry name" value="Cyt_P450_E_grp-I"/>
</dbReference>
<keyword evidence="7" id="KW-0349">Heme</keyword>
<dbReference type="InterPro" id="IPR001128">
    <property type="entry name" value="Cyt_P450"/>
</dbReference>
<dbReference type="GO" id="GO:0004497">
    <property type="term" value="F:monooxygenase activity"/>
    <property type="evidence" value="ECO:0007669"/>
    <property type="project" value="InterPro"/>
</dbReference>
<evidence type="ECO:0000256" key="1">
    <source>
        <dbReference type="ARBA" id="ARBA00001971"/>
    </source>
</evidence>
<reference evidence="9 10" key="1">
    <citation type="journal article" date="2013" name="BMC Genomics">
        <title>The miniature genome of a carnivorous plant Genlisea aurea contains a low number of genes and short non-coding sequences.</title>
        <authorList>
            <person name="Leushkin E.V."/>
            <person name="Sutormin R.A."/>
            <person name="Nabieva E.R."/>
            <person name="Penin A.A."/>
            <person name="Kondrashov A.S."/>
            <person name="Logacheva M.D."/>
        </authorList>
    </citation>
    <scope>NUCLEOTIDE SEQUENCE [LARGE SCALE GENOMIC DNA]</scope>
</reference>
<feature type="binding site" description="axial binding residue" evidence="7">
    <location>
        <position position="443"/>
    </location>
    <ligand>
        <name>heme</name>
        <dbReference type="ChEBI" id="CHEBI:30413"/>
    </ligand>
    <ligandPart>
        <name>Fe</name>
        <dbReference type="ChEBI" id="CHEBI:18248"/>
    </ligandPart>
</feature>
<feature type="non-terminal residue" evidence="9">
    <location>
        <position position="497"/>
    </location>
</feature>
<dbReference type="GO" id="GO:0005506">
    <property type="term" value="F:iron ion binding"/>
    <property type="evidence" value="ECO:0007669"/>
    <property type="project" value="InterPro"/>
</dbReference>
<evidence type="ECO:0000256" key="2">
    <source>
        <dbReference type="ARBA" id="ARBA00004167"/>
    </source>
</evidence>
<dbReference type="Pfam" id="PF00067">
    <property type="entry name" value="p450"/>
    <property type="match status" value="1"/>
</dbReference>
<keyword evidence="6 7" id="KW-0408">Iron</keyword>
<dbReference type="InterPro" id="IPR036396">
    <property type="entry name" value="Cyt_P450_sf"/>
</dbReference>
<dbReference type="GO" id="GO:0016020">
    <property type="term" value="C:membrane"/>
    <property type="evidence" value="ECO:0007669"/>
    <property type="project" value="UniProtKB-SubCell"/>
</dbReference>
<dbReference type="CDD" id="cd11064">
    <property type="entry name" value="CYP86A"/>
    <property type="match status" value="1"/>
</dbReference>
<dbReference type="AlphaFoldDB" id="S8C693"/>